<dbReference type="Proteomes" id="UP001321498">
    <property type="component" value="Chromosome"/>
</dbReference>
<evidence type="ECO:0000313" key="3">
    <source>
        <dbReference type="Proteomes" id="UP001321498"/>
    </source>
</evidence>
<organism evidence="2 3">
    <name type="scientific">Naasia aerilata</name>
    <dbReference type="NCBI Taxonomy" id="1162966"/>
    <lineage>
        <taxon>Bacteria</taxon>
        <taxon>Bacillati</taxon>
        <taxon>Actinomycetota</taxon>
        <taxon>Actinomycetes</taxon>
        <taxon>Micrococcales</taxon>
        <taxon>Microbacteriaceae</taxon>
        <taxon>Naasia</taxon>
    </lineage>
</organism>
<evidence type="ECO:0000256" key="1">
    <source>
        <dbReference type="SAM" id="MobiDB-lite"/>
    </source>
</evidence>
<dbReference type="EMBL" id="AP027731">
    <property type="protein sequence ID" value="BDZ44253.1"/>
    <property type="molecule type" value="Genomic_DNA"/>
</dbReference>
<feature type="compositionally biased region" description="Low complexity" evidence="1">
    <location>
        <begin position="105"/>
        <end position="122"/>
    </location>
</feature>
<evidence type="ECO:0000313" key="2">
    <source>
        <dbReference type="EMBL" id="BDZ44253.1"/>
    </source>
</evidence>
<keyword evidence="3" id="KW-1185">Reference proteome</keyword>
<name>A0ABM8G828_9MICO</name>
<sequence>MRLGDGALAILGDLPSSRTSTVEVPLGAGEPLGTGVARFSSLRLVHDRLADLLSGFQEPAIVIGGDCGVELAAVEHAIARDGVLPPSCGWMRTPISVGSHRTGLAPSAARWPAPSSATEPTG</sequence>
<accession>A0ABM8G828</accession>
<proteinExistence type="predicted"/>
<evidence type="ECO:0008006" key="4">
    <source>
        <dbReference type="Google" id="ProtNLM"/>
    </source>
</evidence>
<reference evidence="3" key="1">
    <citation type="journal article" date="2019" name="Int. J. Syst. Evol. Microbiol.">
        <title>The Global Catalogue of Microorganisms (GCM) 10K type strain sequencing project: providing services to taxonomists for standard genome sequencing and annotation.</title>
        <authorList>
            <consortium name="The Broad Institute Genomics Platform"/>
            <consortium name="The Broad Institute Genome Sequencing Center for Infectious Disease"/>
            <person name="Wu L."/>
            <person name="Ma J."/>
        </authorList>
    </citation>
    <scope>NUCLEOTIDE SEQUENCE [LARGE SCALE GENOMIC DNA]</scope>
    <source>
        <strain evidence="3">NBRC 108725</strain>
    </source>
</reference>
<feature type="region of interest" description="Disordered" evidence="1">
    <location>
        <begin position="101"/>
        <end position="122"/>
    </location>
</feature>
<gene>
    <name evidence="2" type="ORF">GCM10025866_01620</name>
</gene>
<protein>
    <recommendedName>
        <fullName evidence="4">ROK family protein</fullName>
    </recommendedName>
</protein>